<dbReference type="PRINTS" id="PR00035">
    <property type="entry name" value="HTHGNTR"/>
</dbReference>
<dbReference type="Pfam" id="PF00392">
    <property type="entry name" value="GntR"/>
    <property type="match status" value="1"/>
</dbReference>
<dbReference type="AlphaFoldDB" id="A0A261UN12"/>
<dbReference type="SMART" id="SM00895">
    <property type="entry name" value="FCD"/>
    <property type="match status" value="1"/>
</dbReference>
<evidence type="ECO:0000313" key="6">
    <source>
        <dbReference type="EMBL" id="OZI63266.1"/>
    </source>
</evidence>
<dbReference type="Gene3D" id="1.10.10.10">
    <property type="entry name" value="Winged helix-like DNA-binding domain superfamily/Winged helix DNA-binding domain"/>
    <property type="match status" value="1"/>
</dbReference>
<protein>
    <submittedName>
        <fullName evidence="6">GntR family transcriptional regulator</fullName>
    </submittedName>
</protein>
<dbReference type="EMBL" id="NEVS01000004">
    <property type="protein sequence ID" value="OZI63266.1"/>
    <property type="molecule type" value="Genomic_DNA"/>
</dbReference>
<dbReference type="OrthoDB" id="9799812at2"/>
<evidence type="ECO:0000256" key="2">
    <source>
        <dbReference type="ARBA" id="ARBA00023125"/>
    </source>
</evidence>
<dbReference type="InterPro" id="IPR008920">
    <property type="entry name" value="TF_FadR/GntR_C"/>
</dbReference>
<feature type="region of interest" description="Disordered" evidence="4">
    <location>
        <begin position="227"/>
        <end position="285"/>
    </location>
</feature>
<keyword evidence="1" id="KW-0805">Transcription regulation</keyword>
<dbReference type="SUPFAM" id="SSF48008">
    <property type="entry name" value="GntR ligand-binding domain-like"/>
    <property type="match status" value="1"/>
</dbReference>
<dbReference type="InterPro" id="IPR000524">
    <property type="entry name" value="Tscrpt_reg_HTH_GntR"/>
</dbReference>
<dbReference type="InterPro" id="IPR036390">
    <property type="entry name" value="WH_DNA-bd_sf"/>
</dbReference>
<dbReference type="GO" id="GO:0003677">
    <property type="term" value="F:DNA binding"/>
    <property type="evidence" value="ECO:0007669"/>
    <property type="project" value="UniProtKB-KW"/>
</dbReference>
<accession>A0A261UN12</accession>
<reference evidence="7" key="1">
    <citation type="submission" date="2017-05" db="EMBL/GenBank/DDBJ databases">
        <title>Complete and WGS of Bordetella genogroups.</title>
        <authorList>
            <person name="Spilker T."/>
            <person name="Lipuma J."/>
        </authorList>
    </citation>
    <scope>NUCLEOTIDE SEQUENCE [LARGE SCALE GENOMIC DNA]</scope>
    <source>
        <strain evidence="7">AU8856</strain>
    </source>
</reference>
<dbReference type="SUPFAM" id="SSF46785">
    <property type="entry name" value="Winged helix' DNA-binding domain"/>
    <property type="match status" value="1"/>
</dbReference>
<dbReference type="InterPro" id="IPR036388">
    <property type="entry name" value="WH-like_DNA-bd_sf"/>
</dbReference>
<dbReference type="Gene3D" id="1.20.120.530">
    <property type="entry name" value="GntR ligand-binding domain-like"/>
    <property type="match status" value="1"/>
</dbReference>
<evidence type="ECO:0000256" key="3">
    <source>
        <dbReference type="ARBA" id="ARBA00023163"/>
    </source>
</evidence>
<evidence type="ECO:0000256" key="4">
    <source>
        <dbReference type="SAM" id="MobiDB-lite"/>
    </source>
</evidence>
<comment type="caution">
    <text evidence="6">The sequence shown here is derived from an EMBL/GenBank/DDBJ whole genome shotgun (WGS) entry which is preliminary data.</text>
</comment>
<organism evidence="6 7">
    <name type="scientific">Bordetella genomosp. 11</name>
    <dbReference type="NCBI Taxonomy" id="1416808"/>
    <lineage>
        <taxon>Bacteria</taxon>
        <taxon>Pseudomonadati</taxon>
        <taxon>Pseudomonadota</taxon>
        <taxon>Betaproteobacteria</taxon>
        <taxon>Burkholderiales</taxon>
        <taxon>Alcaligenaceae</taxon>
        <taxon>Bordetella</taxon>
    </lineage>
</organism>
<dbReference type="GO" id="GO:0003700">
    <property type="term" value="F:DNA-binding transcription factor activity"/>
    <property type="evidence" value="ECO:0007669"/>
    <property type="project" value="InterPro"/>
</dbReference>
<dbReference type="SMART" id="SM00345">
    <property type="entry name" value="HTH_GNTR"/>
    <property type="match status" value="1"/>
</dbReference>
<keyword evidence="7" id="KW-1185">Reference proteome</keyword>
<feature type="compositionally biased region" description="Low complexity" evidence="4">
    <location>
        <begin position="230"/>
        <end position="246"/>
    </location>
</feature>
<gene>
    <name evidence="6" type="ORF">CAL28_09650</name>
</gene>
<dbReference type="PANTHER" id="PTHR43537:SF50">
    <property type="entry name" value="TRANSCRIPTIONAL REGULATORY PROTEIN"/>
    <property type="match status" value="1"/>
</dbReference>
<keyword evidence="2" id="KW-0238">DNA-binding</keyword>
<evidence type="ECO:0000259" key="5">
    <source>
        <dbReference type="PROSITE" id="PS50949"/>
    </source>
</evidence>
<name>A0A261UN12_9BORD</name>
<dbReference type="Pfam" id="PF07729">
    <property type="entry name" value="FCD"/>
    <property type="match status" value="1"/>
</dbReference>
<dbReference type="CDD" id="cd07377">
    <property type="entry name" value="WHTH_GntR"/>
    <property type="match status" value="1"/>
</dbReference>
<dbReference type="Proteomes" id="UP000215767">
    <property type="component" value="Unassembled WGS sequence"/>
</dbReference>
<feature type="domain" description="HTH gntR-type" evidence="5">
    <location>
        <begin position="17"/>
        <end position="84"/>
    </location>
</feature>
<dbReference type="PROSITE" id="PS50949">
    <property type="entry name" value="HTH_GNTR"/>
    <property type="match status" value="1"/>
</dbReference>
<keyword evidence="3" id="KW-0804">Transcription</keyword>
<evidence type="ECO:0000256" key="1">
    <source>
        <dbReference type="ARBA" id="ARBA00023015"/>
    </source>
</evidence>
<evidence type="ECO:0000313" key="7">
    <source>
        <dbReference type="Proteomes" id="UP000215767"/>
    </source>
</evidence>
<dbReference type="RefSeq" id="WP_094844523.1">
    <property type="nucleotide sequence ID" value="NZ_NEVS01000004.1"/>
</dbReference>
<dbReference type="PANTHER" id="PTHR43537">
    <property type="entry name" value="TRANSCRIPTIONAL REGULATOR, GNTR FAMILY"/>
    <property type="match status" value="1"/>
</dbReference>
<proteinExistence type="predicted"/>
<sequence length="285" mass="31484">MHASHSSAGAPQPIVRQALYLEAAQRLREMIRSRALTAGEWIDELPLAAQLGISRTPLREALKLLASEGLVRLEPRRGCFVNELSMRDLDDIFPLMAMLEGRCAYEAARKAGEEDIRRLAALHETLQEHAAAGRIDAYYEANYVIHEAIQALADNRWLSDTIGNLRKVLSLSRHKSLMLPGRLRASCAEHMAIFAAIRDHDPERAESVARKHLLRQLDALHAMERRAREGTAPAKAAGKTLAPAAASKPANPRSKMAPSTVTTAKELVHDRSRTARSRPRGAPAR</sequence>
<dbReference type="InterPro" id="IPR011711">
    <property type="entry name" value="GntR_C"/>
</dbReference>